<dbReference type="Proteomes" id="UP000632289">
    <property type="component" value="Unassembled WGS sequence"/>
</dbReference>
<feature type="region of interest" description="Disordered" evidence="1">
    <location>
        <begin position="111"/>
        <end position="164"/>
    </location>
</feature>
<evidence type="ECO:0000313" key="2">
    <source>
        <dbReference type="EMBL" id="MBD3929975.1"/>
    </source>
</evidence>
<organism evidence="2 3">
    <name type="scientific">Streptomyces chumphonensis</name>
    <dbReference type="NCBI Taxonomy" id="1214925"/>
    <lineage>
        <taxon>Bacteria</taxon>
        <taxon>Bacillati</taxon>
        <taxon>Actinomycetota</taxon>
        <taxon>Actinomycetes</taxon>
        <taxon>Kitasatosporales</taxon>
        <taxon>Streptomycetaceae</taxon>
        <taxon>Streptomyces</taxon>
    </lineage>
</organism>
<evidence type="ECO:0000256" key="1">
    <source>
        <dbReference type="SAM" id="MobiDB-lite"/>
    </source>
</evidence>
<proteinExistence type="predicted"/>
<dbReference type="RefSeq" id="WP_191207297.1">
    <property type="nucleotide sequence ID" value="NZ_BAABKL010000025.1"/>
</dbReference>
<keyword evidence="3" id="KW-1185">Reference proteome</keyword>
<accession>A0A927EVI1</accession>
<protein>
    <submittedName>
        <fullName evidence="2">Uncharacterized protein</fullName>
    </submittedName>
</protein>
<feature type="compositionally biased region" description="Basic and acidic residues" evidence="1">
    <location>
        <begin position="153"/>
        <end position="164"/>
    </location>
</feature>
<comment type="caution">
    <text evidence="2">The sequence shown here is derived from an EMBL/GenBank/DDBJ whole genome shotgun (WGS) entry which is preliminary data.</text>
</comment>
<gene>
    <name evidence="2" type="ORF">IF129_00110</name>
</gene>
<name>A0A927EVI1_9ACTN</name>
<evidence type="ECO:0000313" key="3">
    <source>
        <dbReference type="Proteomes" id="UP000632289"/>
    </source>
</evidence>
<dbReference type="AlphaFoldDB" id="A0A927EVI1"/>
<reference evidence="2" key="1">
    <citation type="submission" date="2020-09" db="EMBL/GenBank/DDBJ databases">
        <title>Secondary metabolite and genome analysis of marine Streptomyces chumphonensis KK1-2T.</title>
        <authorList>
            <person name="Phongsopitanun W."/>
            <person name="Kanchanasin P."/>
            <person name="Pittayakhajonwut P."/>
            <person name="Suwanborirux K."/>
            <person name="Tanasupawat S."/>
        </authorList>
    </citation>
    <scope>NUCLEOTIDE SEQUENCE</scope>
    <source>
        <strain evidence="2">KK1-2</strain>
    </source>
</reference>
<dbReference type="EMBL" id="JACXYU010000001">
    <property type="protein sequence ID" value="MBD3929975.1"/>
    <property type="molecule type" value="Genomic_DNA"/>
</dbReference>
<sequence>MSDENDDLRITPETVHLLTKGINDAMAELRTFTSETSALRGSGFNDLTLTTMEAGAPGPFDGFCGNWEWGVRGLMQRANLVAERLDLAAGLVWAEDAYWSAKFKYAANGFVPDRQSAPDTGGGRPAELRGHPHPRRPGLQPGVVRAGPRGHQGHLDGRGARRGR</sequence>